<feature type="compositionally biased region" description="Low complexity" evidence="1">
    <location>
        <begin position="125"/>
        <end position="137"/>
    </location>
</feature>
<feature type="compositionally biased region" description="Polar residues" evidence="1">
    <location>
        <begin position="198"/>
        <end position="225"/>
    </location>
</feature>
<dbReference type="Proteomes" id="UP001255856">
    <property type="component" value="Unassembled WGS sequence"/>
</dbReference>
<feature type="compositionally biased region" description="Basic and acidic residues" evidence="1">
    <location>
        <begin position="60"/>
        <end position="74"/>
    </location>
</feature>
<evidence type="ECO:0000313" key="2">
    <source>
        <dbReference type="EMBL" id="KAK2077749.1"/>
    </source>
</evidence>
<reference evidence="2" key="1">
    <citation type="submission" date="2021-01" db="EMBL/GenBank/DDBJ databases">
        <authorList>
            <person name="Eckstrom K.M.E."/>
        </authorList>
    </citation>
    <scope>NUCLEOTIDE SEQUENCE</scope>
    <source>
        <strain evidence="2">UVCC 0001</strain>
    </source>
</reference>
<feature type="compositionally biased region" description="Polar residues" evidence="1">
    <location>
        <begin position="232"/>
        <end position="241"/>
    </location>
</feature>
<protein>
    <submittedName>
        <fullName evidence="2">Uncharacterized protein</fullName>
    </submittedName>
</protein>
<name>A0AAD9IG10_PROWI</name>
<comment type="caution">
    <text evidence="2">The sequence shown here is derived from an EMBL/GenBank/DDBJ whole genome shotgun (WGS) entry which is preliminary data.</text>
</comment>
<organism evidence="2 3">
    <name type="scientific">Prototheca wickerhamii</name>
    <dbReference type="NCBI Taxonomy" id="3111"/>
    <lineage>
        <taxon>Eukaryota</taxon>
        <taxon>Viridiplantae</taxon>
        <taxon>Chlorophyta</taxon>
        <taxon>core chlorophytes</taxon>
        <taxon>Trebouxiophyceae</taxon>
        <taxon>Chlorellales</taxon>
        <taxon>Chlorellaceae</taxon>
        <taxon>Prototheca</taxon>
    </lineage>
</organism>
<proteinExistence type="predicted"/>
<accession>A0AAD9IG10</accession>
<evidence type="ECO:0000256" key="1">
    <source>
        <dbReference type="SAM" id="MobiDB-lite"/>
    </source>
</evidence>
<dbReference type="EMBL" id="JASFZW010000006">
    <property type="protein sequence ID" value="KAK2077749.1"/>
    <property type="molecule type" value="Genomic_DNA"/>
</dbReference>
<feature type="compositionally biased region" description="Low complexity" evidence="1">
    <location>
        <begin position="160"/>
        <end position="197"/>
    </location>
</feature>
<evidence type="ECO:0000313" key="3">
    <source>
        <dbReference type="Proteomes" id="UP001255856"/>
    </source>
</evidence>
<feature type="region of interest" description="Disordered" evidence="1">
    <location>
        <begin position="125"/>
        <end position="241"/>
    </location>
</feature>
<dbReference type="AlphaFoldDB" id="A0AAD9IG10"/>
<sequence length="241" mass="25323">MTPPAPELVPDDIVAAMASLAACPGRQPLASPSFSSEAQSATPPFHGGRRRSSSLHRHHLSAEMELREAQREASDAEAQTAALAAALRREQHTSAVLREQVRALVAERELLWSYHQAAYEQAHQAHQAQQAQQAQQALPLPRTVQSVRTRRQGRADRAQVRAAAVPGTTAAAASGPARGDSSSSTEASTAGAQQSASPGTATCASGPLHQTPQAPSDDQQQTVRMTSAFAATATNAWESSA</sequence>
<feature type="region of interest" description="Disordered" evidence="1">
    <location>
        <begin position="25"/>
        <end position="78"/>
    </location>
</feature>
<gene>
    <name evidence="2" type="ORF">QBZ16_004596</name>
</gene>
<keyword evidence="3" id="KW-1185">Reference proteome</keyword>
<feature type="compositionally biased region" description="Basic residues" evidence="1">
    <location>
        <begin position="47"/>
        <end position="59"/>
    </location>
</feature>
<feature type="compositionally biased region" description="Polar residues" evidence="1">
    <location>
        <begin position="30"/>
        <end position="42"/>
    </location>
</feature>